<dbReference type="Proteomes" id="UP000016511">
    <property type="component" value="Unassembled WGS sequence"/>
</dbReference>
<accession>U1WQL9</accession>
<sequence length="134" mass="14969">MEQLLNKLQSLGNRAKTVENQAVKAGAEILRNEIAARTPRSSSPRQPDSSSQSWRTGQHAADNIKISGVKQKDGAKIIEVGIQKGDRSHYFYLKFLEWGTTKISAQHFMASAVAEKRTEATRKVHEIIKRALNL</sequence>
<proteinExistence type="predicted"/>
<keyword evidence="3" id="KW-1185">Reference proteome</keyword>
<gene>
    <name evidence="2" type="ORF">HMPREF0083_01006</name>
</gene>
<evidence type="ECO:0000313" key="3">
    <source>
        <dbReference type="Proteomes" id="UP000016511"/>
    </source>
</evidence>
<dbReference type="InterPro" id="IPR010064">
    <property type="entry name" value="HK97-gp10_tail"/>
</dbReference>
<dbReference type="AlphaFoldDB" id="U1WQL9"/>
<dbReference type="eggNOG" id="ENOG503300D">
    <property type="taxonomic scope" value="Bacteria"/>
</dbReference>
<dbReference type="PATRIC" id="fig|649747.3.peg.912"/>
<evidence type="ECO:0000313" key="2">
    <source>
        <dbReference type="EMBL" id="ERI10894.1"/>
    </source>
</evidence>
<protein>
    <submittedName>
        <fullName evidence="2">Phage protein, HK97 gp10 family</fullName>
    </submittedName>
</protein>
<comment type="caution">
    <text evidence="2">The sequence shown here is derived from an EMBL/GenBank/DDBJ whole genome shotgun (WGS) entry which is preliminary data.</text>
</comment>
<name>U1WQL9_ANEAE</name>
<dbReference type="EMBL" id="AWSJ01000064">
    <property type="protein sequence ID" value="ERI10894.1"/>
    <property type="molecule type" value="Genomic_DNA"/>
</dbReference>
<reference evidence="2 3" key="1">
    <citation type="submission" date="2013-08" db="EMBL/GenBank/DDBJ databases">
        <authorList>
            <person name="Weinstock G."/>
            <person name="Sodergren E."/>
            <person name="Wylie T."/>
            <person name="Fulton L."/>
            <person name="Fulton R."/>
            <person name="Fronick C."/>
            <person name="O'Laughlin M."/>
            <person name="Godfrey J."/>
            <person name="Miner T."/>
            <person name="Herter B."/>
            <person name="Appelbaum E."/>
            <person name="Cordes M."/>
            <person name="Lek S."/>
            <person name="Wollam A."/>
            <person name="Pepin K.H."/>
            <person name="Palsikar V.B."/>
            <person name="Mitreva M."/>
            <person name="Wilson R.K."/>
        </authorList>
    </citation>
    <scope>NUCLEOTIDE SEQUENCE [LARGE SCALE GENOMIC DNA]</scope>
    <source>
        <strain evidence="2 3">ATCC 12856</strain>
    </source>
</reference>
<dbReference type="HOGENOM" id="CLU_127674_3_0_9"/>
<organism evidence="2 3">
    <name type="scientific">Aneurinibacillus aneurinilyticus ATCC 12856</name>
    <dbReference type="NCBI Taxonomy" id="649747"/>
    <lineage>
        <taxon>Bacteria</taxon>
        <taxon>Bacillati</taxon>
        <taxon>Bacillota</taxon>
        <taxon>Bacilli</taxon>
        <taxon>Bacillales</taxon>
        <taxon>Paenibacillaceae</taxon>
        <taxon>Aneurinibacillus group</taxon>
        <taxon>Aneurinibacillus</taxon>
    </lineage>
</organism>
<feature type="compositionally biased region" description="Low complexity" evidence="1">
    <location>
        <begin position="39"/>
        <end position="53"/>
    </location>
</feature>
<dbReference type="STRING" id="649747.HMPREF0083_01006"/>
<evidence type="ECO:0000256" key="1">
    <source>
        <dbReference type="SAM" id="MobiDB-lite"/>
    </source>
</evidence>
<dbReference type="Pfam" id="PF04883">
    <property type="entry name" value="HK97-gp10_like"/>
    <property type="match status" value="1"/>
</dbReference>
<dbReference type="NCBIfam" id="TIGR01725">
    <property type="entry name" value="phge_HK97_gp10"/>
    <property type="match status" value="1"/>
</dbReference>
<feature type="region of interest" description="Disordered" evidence="1">
    <location>
        <begin position="33"/>
        <end position="66"/>
    </location>
</feature>